<comment type="caution">
    <text evidence="3">The sequence shown here is derived from an EMBL/GenBank/DDBJ whole genome shotgun (WGS) entry which is preliminary data.</text>
</comment>
<feature type="transmembrane region" description="Helical" evidence="1">
    <location>
        <begin position="931"/>
        <end position="951"/>
    </location>
</feature>
<dbReference type="PROSITE" id="PS50156">
    <property type="entry name" value="SSD"/>
    <property type="match status" value="1"/>
</dbReference>
<feature type="transmembrane region" description="Helical" evidence="1">
    <location>
        <begin position="337"/>
        <end position="356"/>
    </location>
</feature>
<feature type="transmembrane region" description="Helical" evidence="1">
    <location>
        <begin position="863"/>
        <end position="882"/>
    </location>
</feature>
<dbReference type="InterPro" id="IPR000731">
    <property type="entry name" value="SSD"/>
</dbReference>
<name>A0A0F9RK99_9ZZZZ</name>
<dbReference type="Gene3D" id="3.30.70.1430">
    <property type="entry name" value="Multidrug efflux transporter AcrB pore domain"/>
    <property type="match status" value="2"/>
</dbReference>
<dbReference type="Gene3D" id="3.30.70.1440">
    <property type="entry name" value="Multidrug efflux transporter AcrB pore domain"/>
    <property type="match status" value="1"/>
</dbReference>
<dbReference type="InterPro" id="IPR001036">
    <property type="entry name" value="Acrflvin-R"/>
</dbReference>
<keyword evidence="1" id="KW-0812">Transmembrane</keyword>
<sequence>MITRPIYHGKLLTVIVLIIVVLGIAAASRIPVQMIPDLDVRTISVITGWPGATPQDIEKEILLEQERYLSSVPNLSRMKSTAETSQARVELEFSSGININETLIEVTNALSQVSSYPENVNQPRIISSSFSENAFMHYAVTPLPGNPFNLDMQMVTDFIDDEVRPLMERVPGVSSVNLRGGAERQIQIYIDPEKLAYRGLSLTDVRDAIRARNHDTSAGDLNEGKRRYLIRTTGRFKDTDSLKRLILIHQNGTDIRLEDVAEVKLDHYESRGIAIVNNEHALTLSVRRESGSNVINIKKAMTQVIDEISRNQLEPNGLTIKLTGDDVRYVEESIDNVTRNLILGGFLATLILFLFLRSGRATLIGLIGMPICTIAAFIGLLVFDRTINVISMAGIAFAIGMTVDNTIVVLESIEQARRRGLQRFEAAIEGIKDVWTAVLASSLTTVLVFAPVLFVTEEAGQLYSDIAIAVSTAILASMLFAVAVVPAASAHFGLNTQQNTKPSKSTVFLMNLIHSFNSSLTTRLVSLILIPILTIGIAWHYMPAAEYLPEGEEPKAFTNMIAPPGYNFTEMQKIGDEIIEHLTKALNAEPTEFDNGNIVLPSLKYYYQRVGPGYVWVLAEPTRSQDIEPMMKALTDLFRSYPGMRAFSSRGSIISSNDGGSRAVNLDISGANQAELYQTTQNALLKAQQLFSEAQISSDPNTLSLDQPLIEVQPRWERLAELGIDANEFGYTVAALSDGAYVDEFFLDDDKVDIFLFSNSGQNQTLSQLATQPVSTPSGTVLPLNALADLIETVDSDELRRIDGRRTVTLFIIPPRDIALETAVKMVRDEMIPAMRTDGEIGKGVSISISGAADQLDATRDSLSSNFLIALILIYLLLVAIFKHWFYPFLILATIPLGIAGGILGLVGVNASAALITSLGFNPIVQPFDMITMLGFIILLGTVVNNPILIVEQARKNLENGKNSIKDAVNQAVATRLRPILMSTATTIFGLAPLVFIPGAGTELYRGVGIVVLSGLLFSTLITLFFLPSLMITVLTFLRRFSKMGNARNFGNNSR</sequence>
<feature type="transmembrane region" description="Helical" evidence="1">
    <location>
        <begin position="466"/>
        <end position="494"/>
    </location>
</feature>
<dbReference type="InterPro" id="IPR027463">
    <property type="entry name" value="AcrB_DN_DC_subdom"/>
</dbReference>
<feature type="domain" description="SSD" evidence="2">
    <location>
        <begin position="861"/>
        <end position="1033"/>
    </location>
</feature>
<feature type="transmembrane region" description="Helical" evidence="1">
    <location>
        <begin position="363"/>
        <end position="383"/>
    </location>
</feature>
<dbReference type="PANTHER" id="PTHR32063">
    <property type="match status" value="1"/>
</dbReference>
<evidence type="ECO:0000313" key="3">
    <source>
        <dbReference type="EMBL" id="KKN55174.1"/>
    </source>
</evidence>
<dbReference type="SUPFAM" id="SSF82866">
    <property type="entry name" value="Multidrug efflux transporter AcrB transmembrane domain"/>
    <property type="match status" value="2"/>
</dbReference>
<organism evidence="3">
    <name type="scientific">marine sediment metagenome</name>
    <dbReference type="NCBI Taxonomy" id="412755"/>
    <lineage>
        <taxon>unclassified sequences</taxon>
        <taxon>metagenomes</taxon>
        <taxon>ecological metagenomes</taxon>
    </lineage>
</organism>
<evidence type="ECO:0000256" key="1">
    <source>
        <dbReference type="SAM" id="Phobius"/>
    </source>
</evidence>
<feature type="transmembrane region" description="Helical" evidence="1">
    <location>
        <begin position="524"/>
        <end position="542"/>
    </location>
</feature>
<feature type="transmembrane region" description="Helical" evidence="1">
    <location>
        <begin position="434"/>
        <end position="454"/>
    </location>
</feature>
<dbReference type="GO" id="GO:0042910">
    <property type="term" value="F:xenobiotic transmembrane transporter activity"/>
    <property type="evidence" value="ECO:0007669"/>
    <property type="project" value="TreeGrafter"/>
</dbReference>
<dbReference type="AlphaFoldDB" id="A0A0F9RK99"/>
<evidence type="ECO:0000259" key="2">
    <source>
        <dbReference type="PROSITE" id="PS50156"/>
    </source>
</evidence>
<dbReference type="Pfam" id="PF00873">
    <property type="entry name" value="ACR_tran"/>
    <property type="match status" value="1"/>
</dbReference>
<protein>
    <recommendedName>
        <fullName evidence="2">SSD domain-containing protein</fullName>
    </recommendedName>
</protein>
<dbReference type="PANTHER" id="PTHR32063:SF0">
    <property type="entry name" value="SWARMING MOTILITY PROTEIN SWRC"/>
    <property type="match status" value="1"/>
</dbReference>
<feature type="transmembrane region" description="Helical" evidence="1">
    <location>
        <begin position="980"/>
        <end position="1001"/>
    </location>
</feature>
<dbReference type="EMBL" id="LAZR01000897">
    <property type="protein sequence ID" value="KKN55174.1"/>
    <property type="molecule type" value="Genomic_DNA"/>
</dbReference>
<proteinExistence type="predicted"/>
<reference evidence="3" key="1">
    <citation type="journal article" date="2015" name="Nature">
        <title>Complex archaea that bridge the gap between prokaryotes and eukaryotes.</title>
        <authorList>
            <person name="Spang A."/>
            <person name="Saw J.H."/>
            <person name="Jorgensen S.L."/>
            <person name="Zaremba-Niedzwiedzka K."/>
            <person name="Martijn J."/>
            <person name="Lind A.E."/>
            <person name="van Eijk R."/>
            <person name="Schleper C."/>
            <person name="Guy L."/>
            <person name="Ettema T.J."/>
        </authorList>
    </citation>
    <scope>NUCLEOTIDE SEQUENCE</scope>
</reference>
<keyword evidence="1" id="KW-1133">Transmembrane helix</keyword>
<gene>
    <name evidence="3" type="ORF">LCGC14_0584830</name>
</gene>
<feature type="transmembrane region" description="Helical" evidence="1">
    <location>
        <begin position="889"/>
        <end position="911"/>
    </location>
</feature>
<keyword evidence="1" id="KW-0472">Membrane</keyword>
<dbReference type="SUPFAM" id="SSF82714">
    <property type="entry name" value="Multidrug efflux transporter AcrB TolC docking domain, DN and DC subdomains"/>
    <property type="match status" value="2"/>
</dbReference>
<feature type="transmembrane region" description="Helical" evidence="1">
    <location>
        <begin position="1007"/>
        <end position="1038"/>
    </location>
</feature>
<dbReference type="Gene3D" id="3.30.70.1320">
    <property type="entry name" value="Multidrug efflux transporter AcrB pore domain like"/>
    <property type="match status" value="1"/>
</dbReference>
<accession>A0A0F9RK99</accession>
<dbReference type="Gene3D" id="1.20.1640.10">
    <property type="entry name" value="Multidrug efflux transporter AcrB transmembrane domain"/>
    <property type="match status" value="2"/>
</dbReference>
<dbReference type="PRINTS" id="PR00702">
    <property type="entry name" value="ACRIFLAVINRP"/>
</dbReference>
<dbReference type="Gene3D" id="3.30.2090.10">
    <property type="entry name" value="Multidrug efflux transporter AcrB TolC docking domain, DN and DC subdomains"/>
    <property type="match status" value="2"/>
</dbReference>
<dbReference type="SUPFAM" id="SSF82693">
    <property type="entry name" value="Multidrug efflux transporter AcrB pore domain, PN1, PN2, PC1 and PC2 subdomains"/>
    <property type="match status" value="2"/>
</dbReference>
<dbReference type="GO" id="GO:0005886">
    <property type="term" value="C:plasma membrane"/>
    <property type="evidence" value="ECO:0007669"/>
    <property type="project" value="TreeGrafter"/>
</dbReference>
<feature type="transmembrane region" description="Helical" evidence="1">
    <location>
        <begin position="389"/>
        <end position="413"/>
    </location>
</feature>